<reference evidence="3 7" key="4">
    <citation type="journal article" date="2018" name="Sci. Rep.">
        <title>A complete Leishmania donovani reference genome identifies novel genetic variations associated with virulence.</title>
        <authorList>
            <person name="Lypaczewski P."/>
            <person name="Hoshizaki J."/>
            <person name="Zhang W.-W."/>
            <person name="McCall L.-I."/>
            <person name="Torcivia-Rodriguez J."/>
            <person name="Simonyan V."/>
            <person name="Kaur A."/>
            <person name="Dewar K."/>
            <person name="Matlashewski G."/>
        </authorList>
    </citation>
    <scope>NUCLEOTIDE SEQUENCE [LARGE SCALE GENOMIC DNA]</scope>
    <source>
        <strain evidence="3 7">LdCL</strain>
    </source>
</reference>
<dbReference type="GO" id="GO:0004674">
    <property type="term" value="F:protein serine/threonine kinase activity"/>
    <property type="evidence" value="ECO:0007669"/>
    <property type="project" value="TreeGrafter"/>
</dbReference>
<dbReference type="VEuPathDB" id="TriTrypDB:LDHU3_26.2690"/>
<feature type="domain" description="Protein kinase" evidence="2">
    <location>
        <begin position="350"/>
        <end position="1057"/>
    </location>
</feature>
<dbReference type="Proteomes" id="UP000274082">
    <property type="component" value="Chromosome 26"/>
</dbReference>
<evidence type="ECO:0000313" key="6">
    <source>
        <dbReference type="Proteomes" id="UP000008980"/>
    </source>
</evidence>
<feature type="compositionally biased region" description="Polar residues" evidence="1">
    <location>
        <begin position="834"/>
        <end position="847"/>
    </location>
</feature>
<dbReference type="GeneID" id="13389038"/>
<organism evidence="3 7">
    <name type="scientific">Leishmania donovani</name>
    <dbReference type="NCBI Taxonomy" id="5661"/>
    <lineage>
        <taxon>Eukaryota</taxon>
        <taxon>Discoba</taxon>
        <taxon>Euglenozoa</taxon>
        <taxon>Kinetoplastea</taxon>
        <taxon>Metakinetoplastina</taxon>
        <taxon>Trypanosomatida</taxon>
        <taxon>Trypanosomatidae</taxon>
        <taxon>Leishmaniinae</taxon>
        <taxon>Leishmania</taxon>
    </lineage>
</organism>
<dbReference type="AlphaFoldDB" id="A0A3Q8IH70"/>
<dbReference type="KEGG" id="ldo:LDBPK_262060"/>
<feature type="compositionally biased region" description="Polar residues" evidence="1">
    <location>
        <begin position="130"/>
        <end position="139"/>
    </location>
</feature>
<dbReference type="PANTHER" id="PTHR24361">
    <property type="entry name" value="MITOGEN-ACTIVATED KINASE KINASE KINASE"/>
    <property type="match status" value="1"/>
</dbReference>
<evidence type="ECO:0000259" key="2">
    <source>
        <dbReference type="SMART" id="SM00220"/>
    </source>
</evidence>
<name>A0A3Q8IH70_LEIDO</name>
<dbReference type="Proteomes" id="UP000318447">
    <property type="component" value="Unassembled WGS sequence"/>
</dbReference>
<feature type="region of interest" description="Disordered" evidence="1">
    <location>
        <begin position="834"/>
        <end position="853"/>
    </location>
</feature>
<evidence type="ECO:0000313" key="5">
    <source>
        <dbReference type="EMBL" id="TPP41234.1"/>
    </source>
</evidence>
<dbReference type="SMART" id="SM00220">
    <property type="entry name" value="S_TKc"/>
    <property type="match status" value="1"/>
</dbReference>
<dbReference type="Pfam" id="PF00069">
    <property type="entry name" value="Pkinase"/>
    <property type="match status" value="1"/>
</dbReference>
<evidence type="ECO:0000256" key="1">
    <source>
        <dbReference type="SAM" id="MobiDB-lite"/>
    </source>
</evidence>
<accession>E9BIL7</accession>
<dbReference type="EMBL" id="RHLC01000017">
    <property type="protein sequence ID" value="TPP41234.1"/>
    <property type="molecule type" value="Genomic_DNA"/>
</dbReference>
<protein>
    <submittedName>
        <fullName evidence="5">Protein kinase domain family protein</fullName>
    </submittedName>
    <submittedName>
        <fullName evidence="3">Protein tyrosine kinase/Protein kinase domain containing protein, putative</fullName>
    </submittedName>
</protein>
<dbReference type="OrthoDB" id="5979581at2759"/>
<feature type="region of interest" description="Disordered" evidence="1">
    <location>
        <begin position="524"/>
        <end position="576"/>
    </location>
</feature>
<proteinExistence type="predicted"/>
<evidence type="ECO:0000313" key="4">
    <source>
        <dbReference type="EMBL" id="CBZ35093.1"/>
    </source>
</evidence>
<evidence type="ECO:0000313" key="3">
    <source>
        <dbReference type="EMBL" id="AYU79806.1"/>
    </source>
</evidence>
<feature type="compositionally biased region" description="Basic and acidic residues" evidence="1">
    <location>
        <begin position="119"/>
        <end position="129"/>
    </location>
</feature>
<dbReference type="EMBL" id="FR799613">
    <property type="protein sequence ID" value="CBZ35093.1"/>
    <property type="molecule type" value="Genomic_DNA"/>
</dbReference>
<dbReference type="VEuPathDB" id="TriTrypDB:LdBPK_262060.1"/>
<feature type="region of interest" description="Disordered" evidence="1">
    <location>
        <begin position="111"/>
        <end position="142"/>
    </location>
</feature>
<feature type="region of interest" description="Disordered" evidence="1">
    <location>
        <begin position="10"/>
        <end position="32"/>
    </location>
</feature>
<dbReference type="GO" id="GO:0005737">
    <property type="term" value="C:cytoplasm"/>
    <property type="evidence" value="ECO:0007669"/>
    <property type="project" value="TreeGrafter"/>
</dbReference>
<feature type="compositionally biased region" description="Polar residues" evidence="1">
    <location>
        <begin position="680"/>
        <end position="698"/>
    </location>
</feature>
<keyword evidence="3" id="KW-0808">Transferase</keyword>
<dbReference type="Proteomes" id="UP000008980">
    <property type="component" value="Chromosome 26"/>
</dbReference>
<dbReference type="RefSeq" id="XP_003861791.1">
    <property type="nucleotide sequence ID" value="XM_003861743.1"/>
</dbReference>
<dbReference type="InterPro" id="IPR053235">
    <property type="entry name" value="Ser_Thr_kinase"/>
</dbReference>
<dbReference type="Gene3D" id="1.10.510.10">
    <property type="entry name" value="Transferase(Phosphotransferase) domain 1"/>
    <property type="match status" value="1"/>
</dbReference>
<reference evidence="8" key="5">
    <citation type="submission" date="2019-02" db="EMBL/GenBank/DDBJ databases">
        <title>FDA dAtabase for Regulatory Grade micrObial Sequences (FDA-ARGOS): Supporting development and validation of Infectious Disease Dx tests.</title>
        <authorList>
            <person name="Duncan R."/>
            <person name="Fisher C."/>
            <person name="Tallon L."/>
            <person name="Sadzewicz L."/>
            <person name="Sengamalay N."/>
            <person name="Ott S."/>
            <person name="Godinez A."/>
            <person name="Nagaraj S."/>
            <person name="Vavikolanu K."/>
            <person name="Nadendla S."/>
            <person name="Aluvathingal J."/>
            <person name="Sichtig H."/>
        </authorList>
    </citation>
    <scope>NUCLEOTIDE SEQUENCE [LARGE SCALE GENOMIC DNA]</scope>
    <source>
        <strain evidence="8">FDAARGOS_361</strain>
    </source>
</reference>
<dbReference type="InterPro" id="IPR000719">
    <property type="entry name" value="Prot_kinase_dom"/>
</dbReference>
<dbReference type="OMA" id="YFPAYIS"/>
<dbReference type="SUPFAM" id="SSF56112">
    <property type="entry name" value="Protein kinase-like (PK-like)"/>
    <property type="match status" value="2"/>
</dbReference>
<reference evidence="4 6" key="1">
    <citation type="journal article" date="2011" name="Genome Res.">
        <title>Whole genome sequencing of multiple Leishmania donovani clinical isolates provides insights into population structure and mechanisms of drug resistance.</title>
        <authorList>
            <person name="Downing T."/>
            <person name="Imamura H."/>
            <person name="Decuypere S."/>
            <person name="Clark T.G."/>
            <person name="Coombs G.H."/>
            <person name="Cotton J.A."/>
            <person name="Hilley J.D."/>
            <person name="de Doncker S."/>
            <person name="Maes I."/>
            <person name="Mottram J.C."/>
            <person name="Quail M.A."/>
            <person name="Rijal S."/>
            <person name="Sanders M."/>
            <person name="Schonian G."/>
            <person name="Stark O."/>
            <person name="Sundar S."/>
            <person name="Vanaerschot M."/>
            <person name="Hertz-Fowler C."/>
            <person name="Dujardin J.C."/>
            <person name="Berriman M."/>
        </authorList>
    </citation>
    <scope>NUCLEOTIDE SEQUENCE [LARGE SCALE GENOMIC DNA]</scope>
    <source>
        <strain evidence="4 6">BPK282A1</strain>
    </source>
</reference>
<keyword evidence="7" id="KW-1185">Reference proteome</keyword>
<dbReference type="EMBL" id="CP029525">
    <property type="protein sequence ID" value="AYU79806.1"/>
    <property type="molecule type" value="Genomic_DNA"/>
</dbReference>
<feature type="region of interest" description="Disordered" evidence="1">
    <location>
        <begin position="678"/>
        <end position="698"/>
    </location>
</feature>
<dbReference type="InterPro" id="IPR011009">
    <property type="entry name" value="Kinase-like_dom_sf"/>
</dbReference>
<reference evidence="6" key="3">
    <citation type="submission" date="2011-02" db="EMBL/GenBank/DDBJ databases">
        <title>Whole genome sequencing of Leishmania donovani clinical lines reveals dynamic variation related to drug resistance.</title>
        <authorList>
            <person name="Downing T."/>
            <person name="Imamura H."/>
            <person name="Sanders M."/>
            <person name="Decuypere S."/>
            <person name="Hertz-Fowler C."/>
            <person name="Clark T.G."/>
            <person name="Rijal S."/>
            <person name="Sundar S."/>
            <person name="Quail M.A."/>
            <person name="De Doncker S."/>
            <person name="Maes I."/>
            <person name="Vanaerschot M."/>
            <person name="Stark O."/>
            <person name="Schonian G."/>
            <person name="Dujardin J.C."/>
            <person name="Berriman M."/>
        </authorList>
    </citation>
    <scope>NUCLEOTIDE SEQUENCE [LARGE SCALE GENOMIC DNA]</scope>
    <source>
        <strain evidence="6">BPK282A1</strain>
    </source>
</reference>
<evidence type="ECO:0000313" key="7">
    <source>
        <dbReference type="Proteomes" id="UP000274082"/>
    </source>
</evidence>
<accession>A0A3Q8IH70</accession>
<dbReference type="GO" id="GO:0005524">
    <property type="term" value="F:ATP binding"/>
    <property type="evidence" value="ECO:0007669"/>
    <property type="project" value="InterPro"/>
</dbReference>
<reference evidence="4" key="2">
    <citation type="submission" date="2011-01" db="EMBL/GenBank/DDBJ databases">
        <authorList>
            <person name="Zhao B.P."/>
            <person name="Ren Z.A."/>
            <person name="Li C.D."/>
        </authorList>
    </citation>
    <scope>NUCLEOTIDE SEQUENCE</scope>
    <source>
        <strain evidence="4">BPK282A1</strain>
    </source>
</reference>
<dbReference type="VEuPathDB" id="TriTrypDB:LdCL_260026200"/>
<reference evidence="5" key="6">
    <citation type="submission" date="2019-02" db="EMBL/GenBank/DDBJ databases">
        <title>FDA dAtabase for Regulatory Grade micrObial Sequences (FDA-ARGOS): Supporting development and validation of Infectious Disease Dx tests.</title>
        <authorList>
            <person name="Duncan R."/>
            <person name="Fisher C."/>
            <person name="Tallon L.J."/>
            <person name="Sadzewicz L."/>
            <person name="Sengamalay N."/>
            <person name="Ott S."/>
            <person name="Godinez A."/>
            <person name="Nagaraj S."/>
            <person name="Nadendla S."/>
            <person name="Sichtig H."/>
        </authorList>
    </citation>
    <scope>NUCLEOTIDE SEQUENCE</scope>
    <source>
        <strain evidence="5">FDAARGOS_361</strain>
    </source>
</reference>
<evidence type="ECO:0000313" key="8">
    <source>
        <dbReference type="Proteomes" id="UP000318447"/>
    </source>
</evidence>
<keyword evidence="3" id="KW-0418">Kinase</keyword>
<sequence>MGCKSFKGRLGPLNRGDDGDPNDQLPSGKKGKALNNFNGVAFRGFGVGAPAHNNGKAGGNSIAAFRPDGETANAYYKYVMELRRVAVAQGILPSVTDDAIVALDATGDKDGTLAGTKGATDKAFHRSTNDDSTNASGQHVSPPARTLTVYQLQPLAGDTCIAKGMYSEVHLAHLSVFTGLSEETVNATLPRNAPARRGNTDGAAACAAGRDRSSFSFGGDVNSTKSLNSGRDIIDATSAHDANTIVGPVSAPAATPTVAPTCAAVAHYIIAMKEFFLHSGYTSSFVLEQVCLEVRRWARLSTYCPRLLRCYQLEYVFADGIFMTVPEASYQFFPGRENHGGNGGAAAGGLSASGNLATGSAGRAEDHRKPLSGSGAHLLASLLNRHSHSSPKSQQQNAVGGTPRKLRLYLEYAKHGTLRGFQVKEMPSRFERRRLHELTARAYMRDVLLALLQMHDRGEMQYDLCAKAVFLHRPIQSVYYTYFPAYISDLPTGDLTSVTPAQLGKALGLLDPPPGSLDLHRVPPLTSDSTSQKRKNFENEPINGTPSPLLKHRRGVLGEQRKKTSSSVQRTGKAAGVEAHRTHNVSMLAHNTSCMPQVPAMDANPEESNETLGGQGMAAVQACEQRNGNTVTIESGNTAEVAHGNNASFTSAQEVGSYESPLRAASMTETGFRGGLVASGSPSTTHASSGTHTLSKQNRANSVSAFGISEASGDDGTHQLRLHETYLRFMSEFEFMHTHEGDGLPFPSPHDGVRGQADAEMLASTMASEEALKAPPMRVVPLQNTSLGGVAILSPDHYVVKPIETPLHDLRGRLPILLPPSTTHAAFFCGGPQHQRQVTHKSPSSSAPMVVGSPSTEPFCAPQTLSSGTTKLDAVGSLGRCRGGAPLVKLNHTSLIRRALGFADSRRLEDVPVHKYVTVTHAAPEVLHRRLFSTASDIYAFAMTFVELVSDGGVIMEECLPANLPKPLTRRDKDMYDARLSENLNKWYQARITALLHNHDAAGKKERPESASPHAGSIAVRLPPHLSDECKKMLRWCLQPDPAKRPTAAELLRSRYFMLGDWIAAPSVAEAEGKTVQMPEAPWMPSISFDAAAKAAGLPVLSAKR</sequence>
<gene>
    <name evidence="5" type="ORF">CGC21_32325</name>
    <name evidence="4" type="ORF">LDBPK_262060</name>
    <name evidence="3" type="ORF">LdCL_260026200</name>
</gene>